<evidence type="ECO:0000256" key="1">
    <source>
        <dbReference type="SAM" id="SignalP"/>
    </source>
</evidence>
<feature type="signal peptide" evidence="1">
    <location>
        <begin position="1"/>
        <end position="19"/>
    </location>
</feature>
<accession>A0A285ICV3</accession>
<dbReference type="InterPro" id="IPR014469">
    <property type="entry name" value="DUF2271"/>
</dbReference>
<evidence type="ECO:0000313" key="2">
    <source>
        <dbReference type="EMBL" id="SNY45824.1"/>
    </source>
</evidence>
<dbReference type="OrthoDB" id="195316at2"/>
<dbReference type="PIRSF" id="PIRSF014995">
    <property type="entry name" value="UCP014995"/>
    <property type="match status" value="1"/>
</dbReference>
<name>A0A285ICV3_9GAMM</name>
<proteinExistence type="predicted"/>
<dbReference type="EMBL" id="OBEB01000001">
    <property type="protein sequence ID" value="SNY45824.1"/>
    <property type="molecule type" value="Genomic_DNA"/>
</dbReference>
<evidence type="ECO:0000313" key="3">
    <source>
        <dbReference type="Proteomes" id="UP000219353"/>
    </source>
</evidence>
<dbReference type="Pfam" id="PF10029">
    <property type="entry name" value="DUF2271"/>
    <property type="match status" value="1"/>
</dbReference>
<sequence length="167" mass="18722">MRKFWMALTVVMISFQAFAADVNLTVTLPRLNVAEYHPPYVAVWIEDDRRQATQVAVWFDLALANGEGQQWLKDLREWWRRGGRALSMPVDGLTGATKGPGQHTISTRLQHALAALPAGKYTIKVEAAREVGGREVLQLPITLPLDEQRLPMVVAGQSELQSIRLHK</sequence>
<dbReference type="RefSeq" id="WP_097110166.1">
    <property type="nucleotide sequence ID" value="NZ_OBEB01000001.1"/>
</dbReference>
<evidence type="ECO:0008006" key="4">
    <source>
        <dbReference type="Google" id="ProtNLM"/>
    </source>
</evidence>
<dbReference type="AlphaFoldDB" id="A0A285ICV3"/>
<keyword evidence="3" id="KW-1185">Reference proteome</keyword>
<reference evidence="3" key="1">
    <citation type="submission" date="2017-09" db="EMBL/GenBank/DDBJ databases">
        <authorList>
            <person name="Varghese N."/>
            <person name="Submissions S."/>
        </authorList>
    </citation>
    <scope>NUCLEOTIDE SEQUENCE [LARGE SCALE GENOMIC DNA]</scope>
    <source>
        <strain evidence="3">CGMCC 1.12461</strain>
    </source>
</reference>
<feature type="chain" id="PRO_5012402624" description="DUF2271 domain-containing protein" evidence="1">
    <location>
        <begin position="20"/>
        <end position="167"/>
    </location>
</feature>
<protein>
    <recommendedName>
        <fullName evidence="4">DUF2271 domain-containing protein</fullName>
    </recommendedName>
</protein>
<dbReference type="Proteomes" id="UP000219353">
    <property type="component" value="Unassembled WGS sequence"/>
</dbReference>
<organism evidence="2 3">
    <name type="scientific">Arsukibacterium tuosuense</name>
    <dbReference type="NCBI Taxonomy" id="1323745"/>
    <lineage>
        <taxon>Bacteria</taxon>
        <taxon>Pseudomonadati</taxon>
        <taxon>Pseudomonadota</taxon>
        <taxon>Gammaproteobacteria</taxon>
        <taxon>Chromatiales</taxon>
        <taxon>Chromatiaceae</taxon>
        <taxon>Arsukibacterium</taxon>
    </lineage>
</organism>
<gene>
    <name evidence="2" type="ORF">SAMN06297280_0966</name>
</gene>
<keyword evidence="1" id="KW-0732">Signal</keyword>